<dbReference type="EMBL" id="JAAAIN010001274">
    <property type="protein sequence ID" value="KAG0304780.1"/>
    <property type="molecule type" value="Genomic_DNA"/>
</dbReference>
<evidence type="ECO:0000313" key="2">
    <source>
        <dbReference type="Proteomes" id="UP000823405"/>
    </source>
</evidence>
<accession>A0A9P6QWF5</accession>
<dbReference type="Proteomes" id="UP000823405">
    <property type="component" value="Unassembled WGS sequence"/>
</dbReference>
<comment type="caution">
    <text evidence="1">The sequence shown here is derived from an EMBL/GenBank/DDBJ whole genome shotgun (WGS) entry which is preliminary data.</text>
</comment>
<dbReference type="OrthoDB" id="2441607at2759"/>
<evidence type="ECO:0000313" key="1">
    <source>
        <dbReference type="EMBL" id="KAG0304780.1"/>
    </source>
</evidence>
<dbReference type="InterPro" id="IPR032675">
    <property type="entry name" value="LRR_dom_sf"/>
</dbReference>
<reference evidence="1" key="1">
    <citation type="journal article" date="2020" name="Fungal Divers.">
        <title>Resolving the Mortierellaceae phylogeny through synthesis of multi-gene phylogenetics and phylogenomics.</title>
        <authorList>
            <person name="Vandepol N."/>
            <person name="Liber J."/>
            <person name="Desiro A."/>
            <person name="Na H."/>
            <person name="Kennedy M."/>
            <person name="Barry K."/>
            <person name="Grigoriev I.V."/>
            <person name="Miller A.N."/>
            <person name="O'Donnell K."/>
            <person name="Stajich J.E."/>
            <person name="Bonito G."/>
        </authorList>
    </citation>
    <scope>NUCLEOTIDE SEQUENCE</scope>
    <source>
        <strain evidence="1">NVP60</strain>
    </source>
</reference>
<dbReference type="Gene3D" id="3.80.10.10">
    <property type="entry name" value="Ribonuclease Inhibitor"/>
    <property type="match status" value="1"/>
</dbReference>
<gene>
    <name evidence="1" type="ORF">BGZ97_001345</name>
</gene>
<dbReference type="SUPFAM" id="SSF52047">
    <property type="entry name" value="RNI-like"/>
    <property type="match status" value="1"/>
</dbReference>
<organism evidence="1 2">
    <name type="scientific">Linnemannia gamsii</name>
    <dbReference type="NCBI Taxonomy" id="64522"/>
    <lineage>
        <taxon>Eukaryota</taxon>
        <taxon>Fungi</taxon>
        <taxon>Fungi incertae sedis</taxon>
        <taxon>Mucoromycota</taxon>
        <taxon>Mortierellomycotina</taxon>
        <taxon>Mortierellomycetes</taxon>
        <taxon>Mortierellales</taxon>
        <taxon>Mortierellaceae</taxon>
        <taxon>Linnemannia</taxon>
    </lineage>
</organism>
<keyword evidence="2" id="KW-1185">Reference proteome</keyword>
<sequence length="598" mass="67661">MRPAASQFFSTTELVALMAAYLGQRALSRLMRTCPHMNVLWAPFLYRRMFISYNAGKRSLFGSPHSTLAFAKNSQYVRELDIDLLGLVYYLNGVTVFNNFRAISTGSSLSEPRWRCLPDPRTCLVLPIPPTTLLTKLTICTLREATDRACPYYLHSISNPRATMSQVCWLIQLNPCLRELILTGLIFKDCWDIQLFTNAVYGLIQLRELVLVAEFWEGTALQLGRTIFFACPLSLKVFDVALMEKNFSQDRMLMGDYLTAEPGAFHSWEREEDEGDLPTTPVRQEPLTELRRLCLQQFGDLICADDFLSITRHCPNIRVLEMPVLCEVKNVGKLAKDIVKTCRKLVWMAHRVDSTATASSELLLRIMEALPPQLISLVFFGGKAFKVQEPDTAELFRRHSTTLTSLFLGGCRNVDGRVIQVILTECEALKGLNIPWQGQGQELSISLQEVIEYSWVCTGLRDLVLTIGVLVGPLSQTNGAHPYYIRSPPTALSMEEKDQFESLEEFYKEIGALEQLETLKLSVFFFDPTGMRPLSWEYRKNAFPGMLSMGNIRTGRPGYLHHLTGWKKLKTRSGSVSADVAEIKKTMGWAEAVWMDAS</sequence>
<protein>
    <submittedName>
        <fullName evidence="1">Uncharacterized protein</fullName>
    </submittedName>
</protein>
<proteinExistence type="predicted"/>
<name>A0A9P6QWF5_9FUNG</name>
<dbReference type="AlphaFoldDB" id="A0A9P6QWF5"/>